<feature type="non-terminal residue" evidence="1">
    <location>
        <position position="82"/>
    </location>
</feature>
<dbReference type="Proteomes" id="UP000789920">
    <property type="component" value="Unassembled WGS sequence"/>
</dbReference>
<reference evidence="1" key="1">
    <citation type="submission" date="2021-06" db="EMBL/GenBank/DDBJ databases">
        <authorList>
            <person name="Kallberg Y."/>
            <person name="Tangrot J."/>
            <person name="Rosling A."/>
        </authorList>
    </citation>
    <scope>NUCLEOTIDE SEQUENCE</scope>
    <source>
        <strain evidence="1">MA461A</strain>
    </source>
</reference>
<keyword evidence="2" id="KW-1185">Reference proteome</keyword>
<organism evidence="1 2">
    <name type="scientific">Racocetra persica</name>
    <dbReference type="NCBI Taxonomy" id="160502"/>
    <lineage>
        <taxon>Eukaryota</taxon>
        <taxon>Fungi</taxon>
        <taxon>Fungi incertae sedis</taxon>
        <taxon>Mucoromycota</taxon>
        <taxon>Glomeromycotina</taxon>
        <taxon>Glomeromycetes</taxon>
        <taxon>Diversisporales</taxon>
        <taxon>Gigasporaceae</taxon>
        <taxon>Racocetra</taxon>
    </lineage>
</organism>
<gene>
    <name evidence="1" type="ORF">RPERSI_LOCUS34828</name>
</gene>
<feature type="non-terminal residue" evidence="1">
    <location>
        <position position="1"/>
    </location>
</feature>
<proteinExistence type="predicted"/>
<comment type="caution">
    <text evidence="1">The sequence shown here is derived from an EMBL/GenBank/DDBJ whole genome shotgun (WGS) entry which is preliminary data.</text>
</comment>
<evidence type="ECO:0000313" key="2">
    <source>
        <dbReference type="Proteomes" id="UP000789920"/>
    </source>
</evidence>
<evidence type="ECO:0000313" key="1">
    <source>
        <dbReference type="EMBL" id="CAG8847826.1"/>
    </source>
</evidence>
<sequence>YLTKLTDHQICLISENDLESFDWIVEDDSDEEAEGSSVVEFKVLKTYLPSEIMREINVDNADCPLPFIIESTLYQAFVIVKK</sequence>
<protein>
    <submittedName>
        <fullName evidence="1">13020_t:CDS:1</fullName>
    </submittedName>
</protein>
<accession>A0ACA9SSK4</accession>
<dbReference type="EMBL" id="CAJVQC010157885">
    <property type="protein sequence ID" value="CAG8847826.1"/>
    <property type="molecule type" value="Genomic_DNA"/>
</dbReference>
<name>A0ACA9SSK4_9GLOM</name>